<feature type="transmembrane region" description="Helical" evidence="10">
    <location>
        <begin position="504"/>
        <end position="522"/>
    </location>
</feature>
<dbReference type="Pfam" id="PF03015">
    <property type="entry name" value="Sterile"/>
    <property type="match status" value="1"/>
</dbReference>
<evidence type="ECO:0000256" key="2">
    <source>
        <dbReference type="ARBA" id="ARBA00005928"/>
    </source>
</evidence>
<evidence type="ECO:0000256" key="8">
    <source>
        <dbReference type="ARBA" id="ARBA00023136"/>
    </source>
</evidence>
<keyword evidence="4 10" id="KW-0812">Transmembrane</keyword>
<keyword evidence="7 10" id="KW-0443">Lipid metabolism</keyword>
<dbReference type="InterPro" id="IPR036291">
    <property type="entry name" value="NAD(P)-bd_dom_sf"/>
</dbReference>
<dbReference type="SUPFAM" id="SSF51735">
    <property type="entry name" value="NAD(P)-binding Rossmann-fold domains"/>
    <property type="match status" value="1"/>
</dbReference>
<dbReference type="EC" id="1.2.1.84" evidence="10"/>
<protein>
    <recommendedName>
        <fullName evidence="10">Fatty acyl-CoA reductase</fullName>
        <ecNumber evidence="10">1.2.1.84</ecNumber>
    </recommendedName>
</protein>
<evidence type="ECO:0000259" key="12">
    <source>
        <dbReference type="Pfam" id="PF07993"/>
    </source>
</evidence>
<sequence>MGNEGSGNILLTKTGLFIHTYTCKQPAARMSPLNGLDPSMNRVSALMKGKCFFVTGGTGFLGKVLVEKMLRDCGELDTIYLLVRPKKGKEPSARVNELFDSPLFEKLRTTRPEARKQLVAIAGDVVEKDLGISPADRALLIERVNIIYHCAATVRFDEPLRKAIMLNTRGTKLVVDLAEECKNLDLLVYVSTAYCHLKEALLQEKIYDPPADPHKIIKCCEYMEEKIVEQMTKRILMDAPNTYAYTKALAEGLVSEKMDKIPSIILRPSVIIPIWKEPIAGWTDNINGPTGILIAAGKGVLRTMWCKSNTYADFVPVDIVANAILLSTWNYVGRKDHEKRVYNLTSSAEFKVTWQEIIDIGTSLVEKVPLNGMVWYPGGSMKDSKMVHNICVFLYHTIPAYFLDAIIVLAGHKPILKRVQDRISKGFEVFEYYANNQWDFVSTNILSLRHVVSETEKDRFCIHGDDLDLHTYFEACIRSARIYVLKEMPDTLPGAIKHARRMYWLDKFVQALFWYFVMYMIYSYSTTVSSVVDSAWDSTKGFVTPSIMGSEQSTLN</sequence>
<keyword evidence="6 10" id="KW-1133">Transmembrane helix</keyword>
<evidence type="ECO:0000256" key="6">
    <source>
        <dbReference type="ARBA" id="ARBA00022989"/>
    </source>
</evidence>
<dbReference type="EMBL" id="CADEPI010000197">
    <property type="protein sequence ID" value="CAB3379939.1"/>
    <property type="molecule type" value="Genomic_DNA"/>
</dbReference>
<gene>
    <name evidence="13" type="ORF">CLODIP_2_CD06425</name>
</gene>
<dbReference type="PANTHER" id="PTHR11011">
    <property type="entry name" value="MALE STERILITY PROTEIN 2-RELATED"/>
    <property type="match status" value="1"/>
</dbReference>
<dbReference type="OrthoDB" id="429813at2759"/>
<dbReference type="GO" id="GO:0035336">
    <property type="term" value="P:long-chain fatty-acyl-CoA metabolic process"/>
    <property type="evidence" value="ECO:0007669"/>
    <property type="project" value="TreeGrafter"/>
</dbReference>
<keyword evidence="3 10" id="KW-0444">Lipid biosynthesis</keyword>
<evidence type="ECO:0000256" key="7">
    <source>
        <dbReference type="ARBA" id="ARBA00023098"/>
    </source>
</evidence>
<evidence type="ECO:0000259" key="11">
    <source>
        <dbReference type="Pfam" id="PF03015"/>
    </source>
</evidence>
<evidence type="ECO:0000313" key="14">
    <source>
        <dbReference type="Proteomes" id="UP000494165"/>
    </source>
</evidence>
<comment type="caution">
    <text evidence="13">The sequence shown here is derived from an EMBL/GenBank/DDBJ whole genome shotgun (WGS) entry which is preliminary data.</text>
</comment>
<dbReference type="Gene3D" id="3.40.50.720">
    <property type="entry name" value="NAD(P)-binding Rossmann-like Domain"/>
    <property type="match status" value="1"/>
</dbReference>
<dbReference type="Proteomes" id="UP000494165">
    <property type="component" value="Unassembled WGS sequence"/>
</dbReference>
<comment type="catalytic activity">
    <reaction evidence="9 10">
        <text>a long-chain fatty acyl-CoA + 2 NADPH + 2 H(+) = a long-chain primary fatty alcohol + 2 NADP(+) + CoA</text>
        <dbReference type="Rhea" id="RHEA:52716"/>
        <dbReference type="ChEBI" id="CHEBI:15378"/>
        <dbReference type="ChEBI" id="CHEBI:57287"/>
        <dbReference type="ChEBI" id="CHEBI:57783"/>
        <dbReference type="ChEBI" id="CHEBI:58349"/>
        <dbReference type="ChEBI" id="CHEBI:77396"/>
        <dbReference type="ChEBI" id="CHEBI:83139"/>
        <dbReference type="EC" id="1.2.1.84"/>
    </reaction>
</comment>
<dbReference type="GO" id="GO:0005777">
    <property type="term" value="C:peroxisome"/>
    <property type="evidence" value="ECO:0007669"/>
    <property type="project" value="TreeGrafter"/>
</dbReference>
<reference evidence="13 14" key="1">
    <citation type="submission" date="2020-04" db="EMBL/GenBank/DDBJ databases">
        <authorList>
            <person name="Alioto T."/>
            <person name="Alioto T."/>
            <person name="Gomez Garrido J."/>
        </authorList>
    </citation>
    <scope>NUCLEOTIDE SEQUENCE [LARGE SCALE GENOMIC DNA]</scope>
</reference>
<dbReference type="Pfam" id="PF07993">
    <property type="entry name" value="NAD_binding_4"/>
    <property type="match status" value="1"/>
</dbReference>
<evidence type="ECO:0000256" key="1">
    <source>
        <dbReference type="ARBA" id="ARBA00004141"/>
    </source>
</evidence>
<dbReference type="GO" id="GO:0080019">
    <property type="term" value="F:alcohol-forming very long-chain fatty acyl-CoA reductase activity"/>
    <property type="evidence" value="ECO:0007669"/>
    <property type="project" value="InterPro"/>
</dbReference>
<keyword evidence="5 10" id="KW-0521">NADP</keyword>
<organism evidence="13 14">
    <name type="scientific">Cloeon dipterum</name>
    <dbReference type="NCBI Taxonomy" id="197152"/>
    <lineage>
        <taxon>Eukaryota</taxon>
        <taxon>Metazoa</taxon>
        <taxon>Ecdysozoa</taxon>
        <taxon>Arthropoda</taxon>
        <taxon>Hexapoda</taxon>
        <taxon>Insecta</taxon>
        <taxon>Pterygota</taxon>
        <taxon>Palaeoptera</taxon>
        <taxon>Ephemeroptera</taxon>
        <taxon>Pisciforma</taxon>
        <taxon>Baetidae</taxon>
        <taxon>Cloeon</taxon>
    </lineage>
</organism>
<dbReference type="InterPro" id="IPR026055">
    <property type="entry name" value="FAR"/>
</dbReference>
<accession>A0A8S1DF67</accession>
<evidence type="ECO:0000313" key="13">
    <source>
        <dbReference type="EMBL" id="CAB3379939.1"/>
    </source>
</evidence>
<feature type="transmembrane region" description="Helical" evidence="10">
    <location>
        <begin position="393"/>
        <end position="412"/>
    </location>
</feature>
<keyword evidence="14" id="KW-1185">Reference proteome</keyword>
<dbReference type="GO" id="GO:0102965">
    <property type="term" value="F:alcohol-forming long-chain fatty acyl-CoA reductase activity"/>
    <property type="evidence" value="ECO:0007669"/>
    <property type="project" value="UniProtKB-EC"/>
</dbReference>
<dbReference type="FunFam" id="3.40.50.720:FF:000143">
    <property type="entry name" value="Fatty acyl-CoA reductase"/>
    <property type="match status" value="1"/>
</dbReference>
<evidence type="ECO:0000256" key="4">
    <source>
        <dbReference type="ARBA" id="ARBA00022692"/>
    </source>
</evidence>
<comment type="similarity">
    <text evidence="2 10">Belongs to the fatty acyl-CoA reductase family.</text>
</comment>
<comment type="subcellular location">
    <subcellularLocation>
        <location evidence="1">Membrane</location>
        <topology evidence="1">Multi-pass membrane protein</topology>
    </subcellularLocation>
</comment>
<proteinExistence type="inferred from homology"/>
<evidence type="ECO:0000256" key="3">
    <source>
        <dbReference type="ARBA" id="ARBA00022516"/>
    </source>
</evidence>
<dbReference type="CDD" id="cd05236">
    <property type="entry name" value="FAR-N_SDR_e"/>
    <property type="match status" value="1"/>
</dbReference>
<comment type="function">
    <text evidence="10">Catalyzes the reduction of fatty acyl-CoA to fatty alcohols.</text>
</comment>
<name>A0A8S1DF67_9INSE</name>
<evidence type="ECO:0000256" key="9">
    <source>
        <dbReference type="ARBA" id="ARBA00052530"/>
    </source>
</evidence>
<feature type="domain" description="Fatty acyl-CoA reductase C-terminal" evidence="11">
    <location>
        <begin position="395"/>
        <end position="487"/>
    </location>
</feature>
<keyword evidence="8 10" id="KW-0472">Membrane</keyword>
<dbReference type="InterPro" id="IPR013120">
    <property type="entry name" value="FAR_NAD-bd"/>
</dbReference>
<dbReference type="PANTHER" id="PTHR11011:SF61">
    <property type="entry name" value="FATTY ACYL-COA REDUCTASE"/>
    <property type="match status" value="1"/>
</dbReference>
<dbReference type="GO" id="GO:0016020">
    <property type="term" value="C:membrane"/>
    <property type="evidence" value="ECO:0007669"/>
    <property type="project" value="UniProtKB-SubCell"/>
</dbReference>
<dbReference type="InterPro" id="IPR033640">
    <property type="entry name" value="FAR_C"/>
</dbReference>
<evidence type="ECO:0000256" key="5">
    <source>
        <dbReference type="ARBA" id="ARBA00022857"/>
    </source>
</evidence>
<evidence type="ECO:0000256" key="10">
    <source>
        <dbReference type="RuleBase" id="RU363097"/>
    </source>
</evidence>
<dbReference type="CDD" id="cd09071">
    <property type="entry name" value="FAR_C"/>
    <property type="match status" value="1"/>
</dbReference>
<dbReference type="AlphaFoldDB" id="A0A8S1DF67"/>
<feature type="domain" description="Thioester reductase (TE)" evidence="12">
    <location>
        <begin position="54"/>
        <end position="324"/>
    </location>
</feature>
<keyword evidence="10" id="KW-0560">Oxidoreductase</keyword>